<name>A0A2M6UKX4_9BRAD</name>
<keyword evidence="3" id="KW-1185">Reference proteome</keyword>
<comment type="caution">
    <text evidence="2">The sequence shown here is derived from an EMBL/GenBank/DDBJ whole genome shotgun (WGS) entry which is preliminary data.</text>
</comment>
<dbReference type="Proteomes" id="UP000228930">
    <property type="component" value="Unassembled WGS sequence"/>
</dbReference>
<dbReference type="AlphaFoldDB" id="A0A2M6UKX4"/>
<organism evidence="2 3">
    <name type="scientific">Bradyrhizobium nitroreducens</name>
    <dbReference type="NCBI Taxonomy" id="709803"/>
    <lineage>
        <taxon>Bacteria</taxon>
        <taxon>Pseudomonadati</taxon>
        <taxon>Pseudomonadota</taxon>
        <taxon>Alphaproteobacteria</taxon>
        <taxon>Hyphomicrobiales</taxon>
        <taxon>Nitrobacteraceae</taxon>
        <taxon>Bradyrhizobium</taxon>
    </lineage>
</organism>
<evidence type="ECO:0000256" key="1">
    <source>
        <dbReference type="SAM" id="MobiDB-lite"/>
    </source>
</evidence>
<feature type="region of interest" description="Disordered" evidence="1">
    <location>
        <begin position="42"/>
        <end position="63"/>
    </location>
</feature>
<reference evidence="2 3" key="1">
    <citation type="submission" date="2015-06" db="EMBL/GenBank/DDBJ databases">
        <title>Comparative genome analysis of nirS-carrying Bradyrhizobium sp. strains.</title>
        <authorList>
            <person name="Ishii S."/>
            <person name="Jang J."/>
            <person name="Nishizawa T."/>
            <person name="Senoo K."/>
        </authorList>
    </citation>
    <scope>NUCLEOTIDE SEQUENCE [LARGE SCALE GENOMIC DNA]</scope>
    <source>
        <strain evidence="2 3">TSA1</strain>
    </source>
</reference>
<evidence type="ECO:0000313" key="3">
    <source>
        <dbReference type="Proteomes" id="UP000228930"/>
    </source>
</evidence>
<protein>
    <submittedName>
        <fullName evidence="2">Uncharacterized protein</fullName>
    </submittedName>
</protein>
<evidence type="ECO:0000313" key="2">
    <source>
        <dbReference type="EMBL" id="PIT05263.1"/>
    </source>
</evidence>
<sequence>MTVGGCRMRSASMVRDARFGGLLTMRIQYLAAKPDLILRARRRRESRRMGRRRAARHASLHMR</sequence>
<proteinExistence type="predicted"/>
<dbReference type="EMBL" id="LFJC01000003">
    <property type="protein sequence ID" value="PIT05263.1"/>
    <property type="molecule type" value="Genomic_DNA"/>
</dbReference>
<gene>
    <name evidence="2" type="ORF">TSA1_34355</name>
</gene>
<accession>A0A2M6UKX4</accession>